<dbReference type="EMBL" id="DVMW01000041">
    <property type="protein sequence ID" value="HIU36362.1"/>
    <property type="molecule type" value="Genomic_DNA"/>
</dbReference>
<dbReference type="Pfam" id="PF20769">
    <property type="entry name" value="YPEB_N"/>
    <property type="match status" value="1"/>
</dbReference>
<organism evidence="4 5">
    <name type="scientific">Candidatus Fimenecus excrementigallinarum</name>
    <dbReference type="NCBI Taxonomy" id="2840816"/>
    <lineage>
        <taxon>Bacteria</taxon>
        <taxon>Bacillati</taxon>
        <taxon>Bacillota</taxon>
        <taxon>Clostridia</taxon>
        <taxon>Candidatus Fimenecus</taxon>
    </lineage>
</organism>
<evidence type="ECO:0000259" key="2">
    <source>
        <dbReference type="Pfam" id="PF14620"/>
    </source>
</evidence>
<reference evidence="4" key="1">
    <citation type="submission" date="2020-10" db="EMBL/GenBank/DDBJ databases">
        <authorList>
            <person name="Gilroy R."/>
        </authorList>
    </citation>
    <scope>NUCLEOTIDE SEQUENCE</scope>
    <source>
        <strain evidence="4">ChiGjej1B1-19959</strain>
    </source>
</reference>
<feature type="chain" id="PRO_5038690715" evidence="1">
    <location>
        <begin position="29"/>
        <end position="447"/>
    </location>
</feature>
<evidence type="ECO:0000259" key="3">
    <source>
        <dbReference type="Pfam" id="PF20769"/>
    </source>
</evidence>
<feature type="domain" description="Sporulation protein YpeB N-terminal" evidence="3">
    <location>
        <begin position="36"/>
        <end position="165"/>
    </location>
</feature>
<dbReference type="InterPro" id="IPR048402">
    <property type="entry name" value="YpeB_N"/>
</dbReference>
<evidence type="ECO:0000256" key="1">
    <source>
        <dbReference type="SAM" id="SignalP"/>
    </source>
</evidence>
<dbReference type="AlphaFoldDB" id="A0A9D1IFH0"/>
<protein>
    <submittedName>
        <fullName evidence="4">Germination protein YpeB</fullName>
    </submittedName>
</protein>
<dbReference type="InterPro" id="IPR014239">
    <property type="entry name" value="YpeB_PepSY1-2"/>
</dbReference>
<feature type="domain" description="Sporulation protein YpeB PepSY1 and PepSY2" evidence="2">
    <location>
        <begin position="185"/>
        <end position="369"/>
    </location>
</feature>
<accession>A0A9D1IFH0</accession>
<comment type="caution">
    <text evidence="4">The sequence shown here is derived from an EMBL/GenBank/DDBJ whole genome shotgun (WGS) entry which is preliminary data.</text>
</comment>
<gene>
    <name evidence="4" type="ORF">IAC53_07160</name>
</gene>
<sequence>MGKTHSRRSRIRLFSFLAAVLLTLSAFAVSGAVRAARYERQLRVSGERALATLDDALRSMQADLQKGVYANTPPMLGDTATRLSLESAAAKNSLAALPLTDAQLSTTYKFLSQVGDFVLALSRKTEAGETVSSEERETMLTLLQFADTLTAQISALREQLYDGTLLLAEEAEQLDENARLLAALDANFEDAEQALTEYPTLLYDGPFSDHINALESNLLQNAAECSQAEAASRAAAFLELPEDALAFEGTEEDNTAAYVFSADGSTVAVTKRGGYLLYLLSDAFAGEAQLDYEAARELAAAFLARCGFSGMEATYYTTDDGICTINFAFADAGWICYPDLIKVSVSLADGAVLSADCRGYVMNHKTRAFPTPAVAREAAEQNLSPLLTVKDARLAVIPTDAGGETACYEFHCADSAGQECLVYIDASTGNEAEILLLLYSDNGVLTR</sequence>
<name>A0A9D1IFH0_9FIRM</name>
<dbReference type="Pfam" id="PF14620">
    <property type="entry name" value="YPEB_PepSY1-2"/>
    <property type="match status" value="1"/>
</dbReference>
<dbReference type="GO" id="GO:0009847">
    <property type="term" value="P:spore germination"/>
    <property type="evidence" value="ECO:0007669"/>
    <property type="project" value="InterPro"/>
</dbReference>
<evidence type="ECO:0000313" key="4">
    <source>
        <dbReference type="EMBL" id="HIU36362.1"/>
    </source>
</evidence>
<keyword evidence="1" id="KW-0732">Signal</keyword>
<feature type="signal peptide" evidence="1">
    <location>
        <begin position="1"/>
        <end position="28"/>
    </location>
</feature>
<evidence type="ECO:0000313" key="5">
    <source>
        <dbReference type="Proteomes" id="UP000824071"/>
    </source>
</evidence>
<dbReference type="Proteomes" id="UP000824071">
    <property type="component" value="Unassembled WGS sequence"/>
</dbReference>
<proteinExistence type="predicted"/>
<reference evidence="4" key="2">
    <citation type="journal article" date="2021" name="PeerJ">
        <title>Extensive microbial diversity within the chicken gut microbiome revealed by metagenomics and culture.</title>
        <authorList>
            <person name="Gilroy R."/>
            <person name="Ravi A."/>
            <person name="Getino M."/>
            <person name="Pursley I."/>
            <person name="Horton D.L."/>
            <person name="Alikhan N.F."/>
            <person name="Baker D."/>
            <person name="Gharbi K."/>
            <person name="Hall N."/>
            <person name="Watson M."/>
            <person name="Adriaenssens E.M."/>
            <person name="Foster-Nyarko E."/>
            <person name="Jarju S."/>
            <person name="Secka A."/>
            <person name="Antonio M."/>
            <person name="Oren A."/>
            <person name="Chaudhuri R.R."/>
            <person name="La Ragione R."/>
            <person name="Hildebrand F."/>
            <person name="Pallen M.J."/>
        </authorList>
    </citation>
    <scope>NUCLEOTIDE SEQUENCE</scope>
    <source>
        <strain evidence="4">ChiGjej1B1-19959</strain>
    </source>
</reference>